<dbReference type="InterPro" id="IPR018303">
    <property type="entry name" value="ATPase_P-typ_P_site"/>
</dbReference>
<gene>
    <name evidence="10" type="ORF">CLPU_74c00010</name>
</gene>
<dbReference type="GO" id="GO:0016020">
    <property type="term" value="C:membrane"/>
    <property type="evidence" value="ECO:0007669"/>
    <property type="project" value="UniProtKB-SubCell"/>
</dbReference>
<dbReference type="AlphaFoldDB" id="A0A0L0W608"/>
<dbReference type="InterPro" id="IPR008250">
    <property type="entry name" value="ATPase_P-typ_transduc_dom_A_sf"/>
</dbReference>
<evidence type="ECO:0000256" key="2">
    <source>
        <dbReference type="ARBA" id="ARBA00022692"/>
    </source>
</evidence>
<dbReference type="InterPro" id="IPR059000">
    <property type="entry name" value="ATPase_P-type_domA"/>
</dbReference>
<dbReference type="Gene3D" id="1.20.1110.10">
    <property type="entry name" value="Calcium-transporting ATPase, transmembrane domain"/>
    <property type="match status" value="1"/>
</dbReference>
<evidence type="ECO:0000256" key="1">
    <source>
        <dbReference type="ARBA" id="ARBA00004141"/>
    </source>
</evidence>
<keyword evidence="7 8" id="KW-0472">Membrane</keyword>
<keyword evidence="11" id="KW-1185">Reference proteome</keyword>
<evidence type="ECO:0000313" key="10">
    <source>
        <dbReference type="EMBL" id="KNF06931.1"/>
    </source>
</evidence>
<feature type="transmembrane region" description="Helical" evidence="8">
    <location>
        <begin position="96"/>
        <end position="116"/>
    </location>
</feature>
<feature type="domain" description="P-type ATPase A" evidence="9">
    <location>
        <begin position="1"/>
        <end position="77"/>
    </location>
</feature>
<protein>
    <submittedName>
        <fullName evidence="10">Cation transport ATPase</fullName>
    </submittedName>
</protein>
<dbReference type="Gene3D" id="2.70.150.10">
    <property type="entry name" value="Calcium-transporting ATPase, cytoplasmic transduction domain A"/>
    <property type="match status" value="1"/>
</dbReference>
<evidence type="ECO:0000313" key="11">
    <source>
        <dbReference type="Proteomes" id="UP000037267"/>
    </source>
</evidence>
<keyword evidence="6 8" id="KW-1133">Transmembrane helix</keyword>
<keyword evidence="3" id="KW-0547">Nucleotide-binding</keyword>
<evidence type="ECO:0000256" key="6">
    <source>
        <dbReference type="ARBA" id="ARBA00022989"/>
    </source>
</evidence>
<evidence type="ECO:0000256" key="5">
    <source>
        <dbReference type="ARBA" id="ARBA00022967"/>
    </source>
</evidence>
<dbReference type="EMBL" id="LGSS01000072">
    <property type="protein sequence ID" value="KNF06931.1"/>
    <property type="molecule type" value="Genomic_DNA"/>
</dbReference>
<dbReference type="InterPro" id="IPR023214">
    <property type="entry name" value="HAD_sf"/>
</dbReference>
<feature type="transmembrane region" description="Helical" evidence="8">
    <location>
        <begin position="122"/>
        <end position="146"/>
    </location>
</feature>
<dbReference type="PRINTS" id="PR00119">
    <property type="entry name" value="CATATPASE"/>
</dbReference>
<dbReference type="PANTHER" id="PTHR42861">
    <property type="entry name" value="CALCIUM-TRANSPORTING ATPASE"/>
    <property type="match status" value="1"/>
</dbReference>
<dbReference type="Proteomes" id="UP000037267">
    <property type="component" value="Unassembled WGS sequence"/>
</dbReference>
<comment type="subcellular location">
    <subcellularLocation>
        <location evidence="1">Membrane</location>
        <topology evidence="1">Multi-pass membrane protein</topology>
    </subcellularLocation>
</comment>
<dbReference type="InterPro" id="IPR023298">
    <property type="entry name" value="ATPase_P-typ_TM_dom_sf"/>
</dbReference>
<name>A0A0L0W608_GOTPU</name>
<evidence type="ECO:0000259" key="9">
    <source>
        <dbReference type="Pfam" id="PF00122"/>
    </source>
</evidence>
<comment type="caution">
    <text evidence="10">The sequence shown here is derived from an EMBL/GenBank/DDBJ whole genome shotgun (WGS) entry which is preliminary data.</text>
</comment>
<evidence type="ECO:0000256" key="3">
    <source>
        <dbReference type="ARBA" id="ARBA00022741"/>
    </source>
</evidence>
<dbReference type="GO" id="GO:0005524">
    <property type="term" value="F:ATP binding"/>
    <property type="evidence" value="ECO:0007669"/>
    <property type="project" value="UniProtKB-KW"/>
</dbReference>
<proteinExistence type="predicted"/>
<keyword evidence="2 8" id="KW-0812">Transmembrane</keyword>
<dbReference type="FunFam" id="3.40.50.1000:FF:000001">
    <property type="entry name" value="Phospholipid-transporting ATPase IC"/>
    <property type="match status" value="1"/>
</dbReference>
<dbReference type="STRING" id="1503.CLPU_74c00010"/>
<dbReference type="NCBIfam" id="TIGR01494">
    <property type="entry name" value="ATPase_P-type"/>
    <property type="match status" value="1"/>
</dbReference>
<evidence type="ECO:0000256" key="8">
    <source>
        <dbReference type="SAM" id="Phobius"/>
    </source>
</evidence>
<dbReference type="RefSeq" id="WP_157857754.1">
    <property type="nucleotide sequence ID" value="NZ_LGSS01000072.1"/>
</dbReference>
<keyword evidence="5" id="KW-1278">Translocase</keyword>
<feature type="non-terminal residue" evidence="10">
    <location>
        <position position="191"/>
    </location>
</feature>
<sequence>DGVIIESASLMIEEAALTGESVPVEKDIRIPEGEDIPLGDRKNYVFTSSLVTNGRGKVIVTETGMNSEIGKIASMLQNQEEIKTPLQEKLDELGKLLGMGALGICGVMFIIGYLQGRPVLEMFMSAISLAVAAIPEGLPAIVTIVLSIGVQRMISKNAIVRKLPAVETLGTSSVICSDKTGTLTQNKMTVT</sequence>
<evidence type="ECO:0000256" key="4">
    <source>
        <dbReference type="ARBA" id="ARBA00022840"/>
    </source>
</evidence>
<reference evidence="11" key="1">
    <citation type="submission" date="2015-07" db="EMBL/GenBank/DDBJ databases">
        <title>Draft genome sequence of the purine-degrading Gottschalkia purinilyticum DSM 1384 (formerly Clostridium purinilyticum).</title>
        <authorList>
            <person name="Poehlein A."/>
            <person name="Schiel-Bengelsdorf B."/>
            <person name="Bengelsdorf F.R."/>
            <person name="Daniel R."/>
            <person name="Duerre P."/>
        </authorList>
    </citation>
    <scope>NUCLEOTIDE SEQUENCE [LARGE SCALE GENOMIC DNA]</scope>
    <source>
        <strain evidence="11">DSM 1384</strain>
    </source>
</reference>
<feature type="non-terminal residue" evidence="10">
    <location>
        <position position="1"/>
    </location>
</feature>
<dbReference type="SUPFAM" id="SSF81653">
    <property type="entry name" value="Calcium ATPase, transduction domain A"/>
    <property type="match status" value="1"/>
</dbReference>
<dbReference type="SUPFAM" id="SSF81665">
    <property type="entry name" value="Calcium ATPase, transmembrane domain M"/>
    <property type="match status" value="1"/>
</dbReference>
<dbReference type="InterPro" id="IPR001757">
    <property type="entry name" value="P_typ_ATPase"/>
</dbReference>
<dbReference type="PROSITE" id="PS00154">
    <property type="entry name" value="ATPASE_E1_E2"/>
    <property type="match status" value="1"/>
</dbReference>
<dbReference type="Gene3D" id="3.40.50.1000">
    <property type="entry name" value="HAD superfamily/HAD-like"/>
    <property type="match status" value="1"/>
</dbReference>
<keyword evidence="4" id="KW-0067">ATP-binding</keyword>
<organism evidence="10 11">
    <name type="scientific">Gottschalkia purinilytica</name>
    <name type="common">Clostridium purinilyticum</name>
    <dbReference type="NCBI Taxonomy" id="1503"/>
    <lineage>
        <taxon>Bacteria</taxon>
        <taxon>Bacillati</taxon>
        <taxon>Bacillota</taxon>
        <taxon>Tissierellia</taxon>
        <taxon>Tissierellales</taxon>
        <taxon>Gottschalkiaceae</taxon>
        <taxon>Gottschalkia</taxon>
    </lineage>
</organism>
<dbReference type="Pfam" id="PF00122">
    <property type="entry name" value="E1-E2_ATPase"/>
    <property type="match status" value="1"/>
</dbReference>
<evidence type="ECO:0000256" key="7">
    <source>
        <dbReference type="ARBA" id="ARBA00023136"/>
    </source>
</evidence>
<dbReference type="OrthoDB" id="9760364at2"/>
<accession>A0A0L0W608</accession>
<dbReference type="GO" id="GO:0016887">
    <property type="term" value="F:ATP hydrolysis activity"/>
    <property type="evidence" value="ECO:0007669"/>
    <property type="project" value="InterPro"/>
</dbReference>